<dbReference type="GO" id="GO:0033179">
    <property type="term" value="C:proton-transporting V-type ATPase, V0 domain"/>
    <property type="evidence" value="ECO:0007669"/>
    <property type="project" value="InterPro"/>
</dbReference>
<accession>A0A667G8Z9</accession>
<dbReference type="InterPro" id="IPR036079">
    <property type="entry name" value="ATPase_csu/dsu_sf"/>
</dbReference>
<dbReference type="GO" id="GO:0046961">
    <property type="term" value="F:proton-transporting ATPase activity, rotational mechanism"/>
    <property type="evidence" value="ECO:0007669"/>
    <property type="project" value="InterPro"/>
</dbReference>
<dbReference type="InterPro" id="IPR016727">
    <property type="entry name" value="ATPase_V0-cplx_dsu"/>
</dbReference>
<dbReference type="SUPFAM" id="SSF103486">
    <property type="entry name" value="V-type ATP synthase subunit C"/>
    <property type="match status" value="1"/>
</dbReference>
<organism evidence="1 2">
    <name type="scientific">Lynx canadensis</name>
    <name type="common">Canada lynx</name>
    <name type="synonym">Felis canadensis</name>
    <dbReference type="NCBI Taxonomy" id="61383"/>
    <lineage>
        <taxon>Eukaryota</taxon>
        <taxon>Metazoa</taxon>
        <taxon>Chordata</taxon>
        <taxon>Craniata</taxon>
        <taxon>Vertebrata</taxon>
        <taxon>Euteleostomi</taxon>
        <taxon>Mammalia</taxon>
        <taxon>Eutheria</taxon>
        <taxon>Laurasiatheria</taxon>
        <taxon>Carnivora</taxon>
        <taxon>Feliformia</taxon>
        <taxon>Felidae</taxon>
        <taxon>Felinae</taxon>
        <taxon>Lynx</taxon>
    </lineage>
</organism>
<keyword evidence="2" id="KW-1185">Reference proteome</keyword>
<reference evidence="1" key="1">
    <citation type="submission" date="2025-08" db="UniProtKB">
        <authorList>
            <consortium name="Ensembl"/>
        </authorList>
    </citation>
    <scope>IDENTIFICATION</scope>
</reference>
<name>A0A667G8Z9_LYNCA</name>
<evidence type="ECO:0000313" key="2">
    <source>
        <dbReference type="Proteomes" id="UP000472241"/>
    </source>
</evidence>
<dbReference type="InterPro" id="IPR002843">
    <property type="entry name" value="ATPase_V0-cplx_csu/dsu"/>
</dbReference>
<dbReference type="Ensembl" id="ENSLCNT00005004912.1">
    <property type="protein sequence ID" value="ENSLCNP00005004358.1"/>
    <property type="gene ID" value="ENSLCNG00005002949.1"/>
</dbReference>
<dbReference type="AlphaFoldDB" id="A0A667G8Z9"/>
<proteinExistence type="predicted"/>
<dbReference type="PANTHER" id="PTHR11028">
    <property type="entry name" value="VACUOLAR ATP SYNTHASE SUBUNIT AC39"/>
    <property type="match status" value="1"/>
</dbReference>
<evidence type="ECO:0000313" key="1">
    <source>
        <dbReference type="Ensembl" id="ENSLCNP00005004358.1"/>
    </source>
</evidence>
<sequence>MSPYFNMDPGYLEGLVQGCKVSLLTQQGYINLVQCETLEDVKIRLQATDYGNFLANLTNPLTVSVSRIDTEMNAENLNISAIIPWNS</sequence>
<reference evidence="1" key="2">
    <citation type="submission" date="2025-09" db="UniProtKB">
        <authorList>
            <consortium name="Ensembl"/>
        </authorList>
    </citation>
    <scope>IDENTIFICATION</scope>
</reference>
<dbReference type="Pfam" id="PF01992">
    <property type="entry name" value="vATP-synt_AC39"/>
    <property type="match status" value="1"/>
</dbReference>
<protein>
    <submittedName>
        <fullName evidence="1">Uncharacterized protein</fullName>
    </submittedName>
</protein>
<dbReference type="Proteomes" id="UP000472241">
    <property type="component" value="Unplaced"/>
</dbReference>